<proteinExistence type="predicted"/>
<dbReference type="AlphaFoldDB" id="A0A3S5B4L6"/>
<dbReference type="Proteomes" id="UP000784294">
    <property type="component" value="Unassembled WGS sequence"/>
</dbReference>
<organism evidence="1 2">
    <name type="scientific">Protopolystoma xenopodis</name>
    <dbReference type="NCBI Taxonomy" id="117903"/>
    <lineage>
        <taxon>Eukaryota</taxon>
        <taxon>Metazoa</taxon>
        <taxon>Spiralia</taxon>
        <taxon>Lophotrochozoa</taxon>
        <taxon>Platyhelminthes</taxon>
        <taxon>Monogenea</taxon>
        <taxon>Polyopisthocotylea</taxon>
        <taxon>Polystomatidea</taxon>
        <taxon>Polystomatidae</taxon>
        <taxon>Protopolystoma</taxon>
    </lineage>
</organism>
<protein>
    <submittedName>
        <fullName evidence="1">Uncharacterized protein</fullName>
    </submittedName>
</protein>
<dbReference type="EMBL" id="CAAALY010016735">
    <property type="protein sequence ID" value="VEL13083.1"/>
    <property type="molecule type" value="Genomic_DNA"/>
</dbReference>
<comment type="caution">
    <text evidence="1">The sequence shown here is derived from an EMBL/GenBank/DDBJ whole genome shotgun (WGS) entry which is preliminary data.</text>
</comment>
<evidence type="ECO:0000313" key="1">
    <source>
        <dbReference type="EMBL" id="VEL13083.1"/>
    </source>
</evidence>
<gene>
    <name evidence="1" type="ORF">PXEA_LOCUS6523</name>
</gene>
<reference evidence="1" key="1">
    <citation type="submission" date="2018-11" db="EMBL/GenBank/DDBJ databases">
        <authorList>
            <consortium name="Pathogen Informatics"/>
        </authorList>
    </citation>
    <scope>NUCLEOTIDE SEQUENCE</scope>
</reference>
<sequence length="71" mass="7855">MPPREHKLGWRLQHFALRTVSVLSTASSPQKNPFPAVRLVSYSPPHLPLDTFSSASSIRSHFGFSPLLSIA</sequence>
<accession>A0A3S5B4L6</accession>
<name>A0A3S5B4L6_9PLAT</name>
<keyword evidence="2" id="KW-1185">Reference proteome</keyword>
<evidence type="ECO:0000313" key="2">
    <source>
        <dbReference type="Proteomes" id="UP000784294"/>
    </source>
</evidence>